<dbReference type="SUPFAM" id="SSF54928">
    <property type="entry name" value="RNA-binding domain, RBD"/>
    <property type="match status" value="1"/>
</dbReference>
<evidence type="ECO:0000256" key="4">
    <source>
        <dbReference type="ARBA" id="ARBA00022737"/>
    </source>
</evidence>
<dbReference type="GO" id="GO:0008270">
    <property type="term" value="F:zinc ion binding"/>
    <property type="evidence" value="ECO:0007669"/>
    <property type="project" value="UniProtKB-KW"/>
</dbReference>
<feature type="region of interest" description="Disordered" evidence="12">
    <location>
        <begin position="110"/>
        <end position="129"/>
    </location>
</feature>
<protein>
    <submittedName>
        <fullName evidence="15">Zinc finger (CCCH type), RNA-binding motif and serine/arginine rich 2</fullName>
    </submittedName>
</protein>
<dbReference type="GO" id="GO:0003723">
    <property type="term" value="F:RNA binding"/>
    <property type="evidence" value="ECO:0007669"/>
    <property type="project" value="UniProtKB-UniRule"/>
</dbReference>
<evidence type="ECO:0000259" key="13">
    <source>
        <dbReference type="PROSITE" id="PS50102"/>
    </source>
</evidence>
<dbReference type="InterPro" id="IPR003954">
    <property type="entry name" value="RRM_euk-type"/>
</dbReference>
<feature type="compositionally biased region" description="Basic residues" evidence="12">
    <location>
        <begin position="438"/>
        <end position="447"/>
    </location>
</feature>
<dbReference type="Pfam" id="PF00076">
    <property type="entry name" value="RRM_1"/>
    <property type="match status" value="1"/>
</dbReference>
<dbReference type="AlphaFoldDB" id="A0A8C6UE10"/>
<keyword evidence="8" id="KW-0539">Nucleus</keyword>
<dbReference type="InterPro" id="IPR009145">
    <property type="entry name" value="U2AF_small"/>
</dbReference>
<evidence type="ECO:0000256" key="5">
    <source>
        <dbReference type="ARBA" id="ARBA00022771"/>
    </source>
</evidence>
<evidence type="ECO:0000313" key="16">
    <source>
        <dbReference type="Proteomes" id="UP000694523"/>
    </source>
</evidence>
<evidence type="ECO:0000256" key="3">
    <source>
        <dbReference type="ARBA" id="ARBA00022723"/>
    </source>
</evidence>
<evidence type="ECO:0000259" key="14">
    <source>
        <dbReference type="PROSITE" id="PS50103"/>
    </source>
</evidence>
<dbReference type="Pfam" id="PF00642">
    <property type="entry name" value="zf-CCCH"/>
    <property type="match status" value="1"/>
</dbReference>
<dbReference type="Proteomes" id="UP000694523">
    <property type="component" value="Unplaced"/>
</dbReference>
<evidence type="ECO:0000256" key="1">
    <source>
        <dbReference type="ARBA" id="ARBA00004123"/>
    </source>
</evidence>
<evidence type="ECO:0000256" key="6">
    <source>
        <dbReference type="ARBA" id="ARBA00022833"/>
    </source>
</evidence>
<dbReference type="FunFam" id="3.30.70.330:FF:000209">
    <property type="entry name" value="U2 small nuclear ribonucleoprotein auxiliary factor 35 kDa subunit-related protein 2"/>
    <property type="match status" value="1"/>
</dbReference>
<dbReference type="GO" id="GO:0089701">
    <property type="term" value="C:U2AF complex"/>
    <property type="evidence" value="ECO:0007669"/>
    <property type="project" value="InterPro"/>
</dbReference>
<feature type="zinc finger region" description="C3H1-type" evidence="11">
    <location>
        <begin position="165"/>
        <end position="193"/>
    </location>
</feature>
<name>A0A8C6UE10_9GOBI</name>
<feature type="zinc finger region" description="C3H1-type" evidence="11">
    <location>
        <begin position="305"/>
        <end position="332"/>
    </location>
</feature>
<feature type="domain" description="C3H1-type" evidence="14">
    <location>
        <begin position="165"/>
        <end position="193"/>
    </location>
</feature>
<keyword evidence="4" id="KW-0677">Repeat</keyword>
<feature type="region of interest" description="Disordered" evidence="12">
    <location>
        <begin position="350"/>
        <end position="490"/>
    </location>
</feature>
<keyword evidence="3 11" id="KW-0479">Metal-binding</keyword>
<dbReference type="InterPro" id="IPR035979">
    <property type="entry name" value="RBD_domain_sf"/>
</dbReference>
<dbReference type="Ensembl" id="ENSNMLT00000037662.1">
    <property type="protein sequence ID" value="ENSNMLP00000033799.1"/>
    <property type="gene ID" value="ENSNMLG00000021120.1"/>
</dbReference>
<dbReference type="CDD" id="cd12540">
    <property type="entry name" value="RRM_U2AFBPL"/>
    <property type="match status" value="1"/>
</dbReference>
<evidence type="ECO:0000256" key="7">
    <source>
        <dbReference type="ARBA" id="ARBA00022884"/>
    </source>
</evidence>
<dbReference type="SMART" id="SM00361">
    <property type="entry name" value="RRM_1"/>
    <property type="match status" value="1"/>
</dbReference>
<dbReference type="PROSITE" id="PS50102">
    <property type="entry name" value="RRM"/>
    <property type="match status" value="1"/>
</dbReference>
<reference evidence="15" key="1">
    <citation type="submission" date="2025-08" db="UniProtKB">
        <authorList>
            <consortium name="Ensembl"/>
        </authorList>
    </citation>
    <scope>IDENTIFICATION</scope>
</reference>
<sequence>MKYILKISGQQTLLCIYIYLQPKATSGCSEKERRKRKRQALAQSRENGMLTIVLNALNLHYNHTDQRLHEEWLERERVAQEEFRLKTEREEAAQRRKEEEERLIKEEWDARQRKEQEEQEQKIQKKRDREEAVQKMLDEAESQVNLQNGGPWMNPEAPVKDFGTERDVANCPFFLKTGACRFGDRCSRRHAYPSSSTTLLIRSMFFTFGMEQAKRDDYDMDACLEHSEEELREHFIEFYHDVLPEFRSVGTVVQFKVSCNYESHLRGNVYVQFETEEQCKDALIKFNGRWYAGRQLHCELCPVTRWKNAICGLFDRRKCPKGKNCNFLHVFRNPGNEFWEADRDMSPLRRNHTEGWHSERRSDRSWKQRSPVRSERSYRGERWGEERGSRGRYSERYQRNRSRSRSRDRSRLISADGCRDRTKFSRDKESRSRSKSRERTRRKRSHSPKRDEHSPKEDGSPHKHHKHSKRVRRRVRRNIKRKPKSHQKRC</sequence>
<feature type="compositionally biased region" description="Basic and acidic residues" evidence="12">
    <location>
        <begin position="448"/>
        <end position="461"/>
    </location>
</feature>
<keyword evidence="9" id="KW-0687">Ribonucleoprotein</keyword>
<feature type="domain" description="C3H1-type" evidence="14">
    <location>
        <begin position="305"/>
        <end position="332"/>
    </location>
</feature>
<dbReference type="InterPro" id="IPR000571">
    <property type="entry name" value="Znf_CCCH"/>
</dbReference>
<feature type="domain" description="RRM" evidence="13">
    <location>
        <begin position="197"/>
        <end position="303"/>
    </location>
</feature>
<dbReference type="GO" id="GO:1990904">
    <property type="term" value="C:ribonucleoprotein complex"/>
    <property type="evidence" value="ECO:0007669"/>
    <property type="project" value="UniProtKB-KW"/>
</dbReference>
<keyword evidence="16" id="KW-1185">Reference proteome</keyword>
<evidence type="ECO:0000256" key="8">
    <source>
        <dbReference type="ARBA" id="ARBA00023242"/>
    </source>
</evidence>
<feature type="compositionally biased region" description="Basic and acidic residues" evidence="12">
    <location>
        <begin position="405"/>
        <end position="437"/>
    </location>
</feature>
<feature type="compositionally biased region" description="Basic residues" evidence="12">
    <location>
        <begin position="462"/>
        <end position="490"/>
    </location>
</feature>
<dbReference type="GO" id="GO:0000398">
    <property type="term" value="P:mRNA splicing, via spliceosome"/>
    <property type="evidence" value="ECO:0007669"/>
    <property type="project" value="InterPro"/>
</dbReference>
<accession>A0A8C6UE10</accession>
<proteinExistence type="predicted"/>
<evidence type="ECO:0000256" key="9">
    <source>
        <dbReference type="ARBA" id="ARBA00023274"/>
    </source>
</evidence>
<keyword evidence="7 10" id="KW-0694">RNA-binding</keyword>
<evidence type="ECO:0000256" key="12">
    <source>
        <dbReference type="SAM" id="MobiDB-lite"/>
    </source>
</evidence>
<dbReference type="InterPro" id="IPR012677">
    <property type="entry name" value="Nucleotide-bd_a/b_plait_sf"/>
</dbReference>
<dbReference type="Gene3D" id="3.30.70.330">
    <property type="match status" value="1"/>
</dbReference>
<keyword evidence="5 11" id="KW-0863">Zinc-finger</keyword>
<dbReference type="PANTHER" id="PTHR12620">
    <property type="entry name" value="U2 SNRNP AUXILIARY FACTOR, SMALL SUBUNIT"/>
    <property type="match status" value="1"/>
</dbReference>
<organism evidence="15 16">
    <name type="scientific">Neogobius melanostomus</name>
    <name type="common">round goby</name>
    <dbReference type="NCBI Taxonomy" id="47308"/>
    <lineage>
        <taxon>Eukaryota</taxon>
        <taxon>Metazoa</taxon>
        <taxon>Chordata</taxon>
        <taxon>Craniata</taxon>
        <taxon>Vertebrata</taxon>
        <taxon>Euteleostomi</taxon>
        <taxon>Actinopterygii</taxon>
        <taxon>Neopterygii</taxon>
        <taxon>Teleostei</taxon>
        <taxon>Neoteleostei</taxon>
        <taxon>Acanthomorphata</taxon>
        <taxon>Gobiaria</taxon>
        <taxon>Gobiiformes</taxon>
        <taxon>Gobioidei</taxon>
        <taxon>Gobiidae</taxon>
        <taxon>Benthophilinae</taxon>
        <taxon>Neogobiini</taxon>
        <taxon>Neogobius</taxon>
    </lineage>
</organism>
<feature type="compositionally biased region" description="Basic and acidic residues" evidence="12">
    <location>
        <begin position="350"/>
        <end position="398"/>
    </location>
</feature>
<dbReference type="InterPro" id="IPR000504">
    <property type="entry name" value="RRM_dom"/>
</dbReference>
<evidence type="ECO:0000256" key="11">
    <source>
        <dbReference type="PROSITE-ProRule" id="PRU00723"/>
    </source>
</evidence>
<dbReference type="PROSITE" id="PS50103">
    <property type="entry name" value="ZF_C3H1"/>
    <property type="match status" value="2"/>
</dbReference>
<evidence type="ECO:0000313" key="15">
    <source>
        <dbReference type="Ensembl" id="ENSNMLP00000033799.1"/>
    </source>
</evidence>
<dbReference type="SMART" id="SM00356">
    <property type="entry name" value="ZnF_C3H1"/>
    <property type="match status" value="2"/>
</dbReference>
<keyword evidence="6 11" id="KW-0862">Zinc</keyword>
<dbReference type="PRINTS" id="PR01848">
    <property type="entry name" value="U2AUXFACTOR"/>
</dbReference>
<reference evidence="15" key="2">
    <citation type="submission" date="2025-09" db="UniProtKB">
        <authorList>
            <consortium name="Ensembl"/>
        </authorList>
    </citation>
    <scope>IDENTIFICATION</scope>
</reference>
<keyword evidence="2" id="KW-0597">Phosphoprotein</keyword>
<comment type="subcellular location">
    <subcellularLocation>
        <location evidence="1">Nucleus</location>
    </subcellularLocation>
</comment>
<evidence type="ECO:0000256" key="10">
    <source>
        <dbReference type="PROSITE-ProRule" id="PRU00176"/>
    </source>
</evidence>
<evidence type="ECO:0000256" key="2">
    <source>
        <dbReference type="ARBA" id="ARBA00022553"/>
    </source>
</evidence>